<evidence type="ECO:0000256" key="16">
    <source>
        <dbReference type="ARBA" id="ARBA00034104"/>
    </source>
</evidence>
<feature type="compositionally biased region" description="Low complexity" evidence="19">
    <location>
        <begin position="1066"/>
        <end position="1084"/>
    </location>
</feature>
<evidence type="ECO:0000256" key="10">
    <source>
        <dbReference type="ARBA" id="ARBA00023136"/>
    </source>
</evidence>
<dbReference type="GO" id="GO:0004965">
    <property type="term" value="F:G protein-coupled GABA receptor activity"/>
    <property type="evidence" value="ECO:0007669"/>
    <property type="project" value="InterPro"/>
</dbReference>
<accession>C3Y433</accession>
<evidence type="ECO:0000256" key="8">
    <source>
        <dbReference type="ARBA" id="ARBA00023040"/>
    </source>
</evidence>
<feature type="transmembrane region" description="Helical" evidence="20">
    <location>
        <begin position="560"/>
        <end position="578"/>
    </location>
</feature>
<gene>
    <name evidence="22" type="ORF">BRAFLDRAFT_84865</name>
</gene>
<feature type="transmembrane region" description="Helical" evidence="20">
    <location>
        <begin position="633"/>
        <end position="653"/>
    </location>
</feature>
<evidence type="ECO:0000256" key="6">
    <source>
        <dbReference type="ARBA" id="ARBA00022989"/>
    </source>
</evidence>
<feature type="region of interest" description="Disordered" evidence="19">
    <location>
        <begin position="837"/>
        <end position="864"/>
    </location>
</feature>
<keyword evidence="8" id="KW-0297">G-protein coupled receptor</keyword>
<keyword evidence="5" id="KW-0732">Signal</keyword>
<evidence type="ECO:0000256" key="14">
    <source>
        <dbReference type="ARBA" id="ARBA00023224"/>
    </source>
</evidence>
<keyword evidence="3" id="KW-0597">Phosphoprotein</keyword>
<organism>
    <name type="scientific">Branchiostoma floridae</name>
    <name type="common">Florida lancelet</name>
    <name type="synonym">Amphioxus</name>
    <dbReference type="NCBI Taxonomy" id="7739"/>
    <lineage>
        <taxon>Eukaryota</taxon>
        <taxon>Metazoa</taxon>
        <taxon>Chordata</taxon>
        <taxon>Cephalochordata</taxon>
        <taxon>Leptocardii</taxon>
        <taxon>Amphioxiformes</taxon>
        <taxon>Branchiostomatidae</taxon>
        <taxon>Branchiostoma</taxon>
    </lineage>
</organism>
<evidence type="ECO:0000313" key="22">
    <source>
        <dbReference type="EMBL" id="EEN65059.1"/>
    </source>
</evidence>
<evidence type="ECO:0000256" key="9">
    <source>
        <dbReference type="ARBA" id="ARBA00023054"/>
    </source>
</evidence>
<evidence type="ECO:0000256" key="5">
    <source>
        <dbReference type="ARBA" id="ARBA00022729"/>
    </source>
</evidence>
<proteinExistence type="inferred from homology"/>
<keyword evidence="12" id="KW-0675">Receptor</keyword>
<evidence type="ECO:0000256" key="18">
    <source>
        <dbReference type="ARBA" id="ARBA00083903"/>
    </source>
</evidence>
<feature type="transmembrane region" description="Helical" evidence="20">
    <location>
        <begin position="593"/>
        <end position="612"/>
    </location>
</feature>
<comment type="similarity">
    <text evidence="1">Belongs to the G-protein coupled receptor 3 family. GABA-B receptor subfamily.</text>
</comment>
<feature type="transmembrane region" description="Helical" evidence="20">
    <location>
        <begin position="932"/>
        <end position="949"/>
    </location>
</feature>
<dbReference type="CDD" id="cd15047">
    <property type="entry name" value="7tmC_GABA-B-like"/>
    <property type="match status" value="1"/>
</dbReference>
<evidence type="ECO:0000256" key="19">
    <source>
        <dbReference type="SAM" id="MobiDB-lite"/>
    </source>
</evidence>
<dbReference type="eggNOG" id="KOG1055">
    <property type="taxonomic scope" value="Eukaryota"/>
</dbReference>
<dbReference type="PRINTS" id="PR01177">
    <property type="entry name" value="GABAB1RECPTR"/>
</dbReference>
<dbReference type="PROSITE" id="PS50259">
    <property type="entry name" value="G_PROTEIN_RECEP_F3_4"/>
    <property type="match status" value="2"/>
</dbReference>
<dbReference type="CDD" id="cd06366">
    <property type="entry name" value="PBP1_GABAb_receptor"/>
    <property type="match status" value="1"/>
</dbReference>
<keyword evidence="15" id="KW-0628">Postsynaptic cell membrane</keyword>
<evidence type="ECO:0000256" key="15">
    <source>
        <dbReference type="ARBA" id="ARBA00023257"/>
    </source>
</evidence>
<keyword evidence="4 20" id="KW-0812">Transmembrane</keyword>
<feature type="transmembrane region" description="Helical" evidence="20">
    <location>
        <begin position="956"/>
        <end position="978"/>
    </location>
</feature>
<name>C3Y433_BRAFL</name>
<protein>
    <recommendedName>
        <fullName evidence="17">Gamma-aminobutyric acid type B receptor subunit 2</fullName>
    </recommendedName>
    <alternativeName>
        <fullName evidence="18">G-protein coupled receptor 51</fullName>
    </alternativeName>
</protein>
<feature type="transmembrane region" description="Helical" evidence="20">
    <location>
        <begin position="734"/>
        <end position="752"/>
    </location>
</feature>
<feature type="transmembrane region" description="Helical" evidence="20">
    <location>
        <begin position="518"/>
        <end position="540"/>
    </location>
</feature>
<keyword evidence="9" id="KW-0175">Coiled coil</keyword>
<evidence type="ECO:0000256" key="2">
    <source>
        <dbReference type="ARBA" id="ARBA00022475"/>
    </source>
</evidence>
<dbReference type="InterPro" id="IPR028082">
    <property type="entry name" value="Peripla_BP_I"/>
</dbReference>
<evidence type="ECO:0000256" key="7">
    <source>
        <dbReference type="ARBA" id="ARBA00023018"/>
    </source>
</evidence>
<dbReference type="PANTHER" id="PTHR10519:SF74">
    <property type="entry name" value="GAMMA-AMINOBUTYRIC ACID TYPE B RECEPTOR SUBUNIT 2"/>
    <property type="match status" value="1"/>
</dbReference>
<dbReference type="InterPro" id="IPR017978">
    <property type="entry name" value="GPCR_3_C"/>
</dbReference>
<keyword evidence="13" id="KW-0325">Glycoprotein</keyword>
<dbReference type="STRING" id="7739.C3Y433"/>
<reference evidence="22" key="1">
    <citation type="journal article" date="2008" name="Nature">
        <title>The amphioxus genome and the evolution of the chordate karyotype.</title>
        <authorList>
            <consortium name="US DOE Joint Genome Institute (JGI-PGF)"/>
            <person name="Putnam N.H."/>
            <person name="Butts T."/>
            <person name="Ferrier D.E.K."/>
            <person name="Furlong R.F."/>
            <person name="Hellsten U."/>
            <person name="Kawashima T."/>
            <person name="Robinson-Rechavi M."/>
            <person name="Shoguchi E."/>
            <person name="Terry A."/>
            <person name="Yu J.-K."/>
            <person name="Benito-Gutierrez E.L."/>
            <person name="Dubchak I."/>
            <person name="Garcia-Fernandez J."/>
            <person name="Gibson-Brown J.J."/>
            <person name="Grigoriev I.V."/>
            <person name="Horton A.C."/>
            <person name="de Jong P.J."/>
            <person name="Jurka J."/>
            <person name="Kapitonov V.V."/>
            <person name="Kohara Y."/>
            <person name="Kuroki Y."/>
            <person name="Lindquist E."/>
            <person name="Lucas S."/>
            <person name="Osoegawa K."/>
            <person name="Pennacchio L.A."/>
            <person name="Salamov A.A."/>
            <person name="Satou Y."/>
            <person name="Sauka-Spengler T."/>
            <person name="Schmutz J."/>
            <person name="Shin-I T."/>
            <person name="Toyoda A."/>
            <person name="Bronner-Fraser M."/>
            <person name="Fujiyama A."/>
            <person name="Holland L.Z."/>
            <person name="Holland P.W.H."/>
            <person name="Satoh N."/>
            <person name="Rokhsar D.S."/>
        </authorList>
    </citation>
    <scope>NUCLEOTIDE SEQUENCE [LARGE SCALE GENOMIC DNA]</scope>
    <source>
        <strain evidence="22">S238N-H82</strain>
        <tissue evidence="22">Testes</tissue>
    </source>
</reference>
<keyword evidence="10 20" id="KW-0472">Membrane</keyword>
<evidence type="ECO:0000256" key="20">
    <source>
        <dbReference type="SAM" id="Phobius"/>
    </source>
</evidence>
<dbReference type="InterPro" id="IPR002455">
    <property type="entry name" value="GPCR3_GABA-B"/>
</dbReference>
<evidence type="ECO:0000256" key="17">
    <source>
        <dbReference type="ARBA" id="ARBA00073785"/>
    </source>
</evidence>
<evidence type="ECO:0000256" key="11">
    <source>
        <dbReference type="ARBA" id="ARBA00023157"/>
    </source>
</evidence>
<dbReference type="EMBL" id="GG666484">
    <property type="protein sequence ID" value="EEN65059.1"/>
    <property type="molecule type" value="Genomic_DNA"/>
</dbReference>
<dbReference type="GO" id="GO:0045211">
    <property type="term" value="C:postsynaptic membrane"/>
    <property type="evidence" value="ECO:0007669"/>
    <property type="project" value="UniProtKB-SubCell"/>
</dbReference>
<keyword evidence="7" id="KW-0770">Synapse</keyword>
<dbReference type="AlphaFoldDB" id="C3Y433"/>
<feature type="region of interest" description="Disordered" evidence="19">
    <location>
        <begin position="1066"/>
        <end position="1090"/>
    </location>
</feature>
<keyword evidence="14" id="KW-0807">Transducer</keyword>
<dbReference type="InterPro" id="IPR001828">
    <property type="entry name" value="ANF_lig-bd_rcpt"/>
</dbReference>
<dbReference type="InParanoid" id="C3Y433"/>
<dbReference type="PRINTS" id="PR01176">
    <property type="entry name" value="GABABRECEPTR"/>
</dbReference>
<dbReference type="FunFam" id="3.40.50.2300:FF:000063">
    <property type="entry name" value="Gamma-aminobutyric acid type B receptor subunit"/>
    <property type="match status" value="1"/>
</dbReference>
<comment type="subcellular location">
    <subcellularLocation>
        <location evidence="16">Postsynaptic cell membrane</location>
        <topology evidence="16">Multi-pass membrane protein</topology>
    </subcellularLocation>
</comment>
<evidence type="ECO:0000259" key="21">
    <source>
        <dbReference type="PROSITE" id="PS50259"/>
    </source>
</evidence>
<evidence type="ECO:0000256" key="12">
    <source>
        <dbReference type="ARBA" id="ARBA00023170"/>
    </source>
</evidence>
<dbReference type="FunFam" id="3.40.50.2300:FF:000072">
    <property type="entry name" value="Gamma-aminobutyric acid type B receptor subunit 2"/>
    <property type="match status" value="1"/>
</dbReference>
<dbReference type="Gene3D" id="3.40.50.2300">
    <property type="match status" value="2"/>
</dbReference>
<feature type="transmembrane region" description="Helical" evidence="20">
    <location>
        <begin position="889"/>
        <end position="912"/>
    </location>
</feature>
<dbReference type="Pfam" id="PF00003">
    <property type="entry name" value="7tm_3"/>
    <property type="match status" value="2"/>
</dbReference>
<feature type="domain" description="G-protein coupled receptors family 3 profile" evidence="21">
    <location>
        <begin position="872"/>
        <end position="982"/>
    </location>
</feature>
<dbReference type="SUPFAM" id="SSF53822">
    <property type="entry name" value="Periplasmic binding protein-like I"/>
    <property type="match status" value="1"/>
</dbReference>
<feature type="domain" description="G-protein coupled receptors family 3 profile" evidence="21">
    <location>
        <begin position="519"/>
        <end position="784"/>
    </location>
</feature>
<feature type="transmembrane region" description="Helical" evidence="20">
    <location>
        <begin position="758"/>
        <end position="780"/>
    </location>
</feature>
<keyword evidence="11" id="KW-1015">Disulfide bond</keyword>
<sequence length="1104" mass="124276">MTVSQLCLNGPTMKDLPTYRQDDVFLPLHSARTSPWSICACLLTLLPERVEERVQTFAMRWFLSLLLGLELFTGTRSEGRAKDLFLYGMFDQGNSPVTARKDPAYQGLLPACEMAIEQINNRSDILPGYNLKIPDDMIMGGRAVAVYHLIMKLFHEPTMIMILGPGGAVVDLIAETAPIFNLIQLTFSTYSPALSDRQTYPFLFKTIQTDNVHNPARIALLQHFGWDKVATIQDTDDRFTTIASNLNELLGEANITVQSSGGFGKDVTSQLSQLENLKAVDARIVIALMAPHQCRKLLCWAYNNGMYGSRYLWIFNGALRENWWKPRKSDTLDCTAEEIDQVMEYSISTEPSFFADEGEQGIAGYSSPNDYWEAHVDYARLKYGAPEAKSTVYVPLAFDAVYAAALALNASAAELPAGRGLEDWSYEDSSMRSVFFRNMEKTNFLGVSGPVRFDKTGDRLGRIIIKQIQDGKAVEVGKFHAYEKKIIWSDTTPPKWKGGQPPVDEVRKITREIRVSDGLLYTMVSLAGLGMIFCLLFLAFNFKFREKRVIKMSSPRLNNALILGCIFAYLAIILFGLTENVAESNQAFYMCKARVWIMVVGFTLAFGSMFSKTWRVYALFRHTKVEKKVIKDFHLFAMVGSFLLMDVVFLMLWEVLDPITMQREKFPEEEDPNRNDVLYLPELRRCTSDYLMYWLGIIYASKGILILFGIFLAWETRKVQIPELNDSKQIGLCVYNVMIMSAVGVPIINLLDSQQLDISFAVLSVCIIVCTSTTLALVFVPKIWQGLRHGFEIQRSGKFLTRKGSSGTVTNGCDDHISCKKEIILLKNQINVLNVERNHGDQEKKRKQGGQKRPVAESGYRDLRRQTEDPNRNDVLYLPELRRCTSDYLMYWLGIIYASKGILILFGIFLAWETRKVQIPELNDSKQIGLCVYNVMIMSAVGVPIINLLDSQQLDISFAVLSVCIIVCTSTTLALVFVPKIWQGLRHGFEIQRSGKFLTRKGSSGTVTNGCDDHISCKKEIILLKNQINVLNKEIMEIRKRKGSKGDRNGPSLSQAVVISADRLSVNGSTSTSNTKSTAGSTKSLPLKDMNNDIEMQVIKETSA</sequence>
<keyword evidence="6 20" id="KW-1133">Transmembrane helix</keyword>
<keyword evidence="2" id="KW-1003">Cell membrane</keyword>
<dbReference type="PANTHER" id="PTHR10519">
    <property type="entry name" value="GABA-B RECEPTOR"/>
    <property type="match status" value="1"/>
</dbReference>
<evidence type="ECO:0000256" key="1">
    <source>
        <dbReference type="ARBA" id="ARBA00008991"/>
    </source>
</evidence>
<evidence type="ECO:0000256" key="4">
    <source>
        <dbReference type="ARBA" id="ARBA00022692"/>
    </source>
</evidence>
<evidence type="ECO:0000256" key="3">
    <source>
        <dbReference type="ARBA" id="ARBA00022553"/>
    </source>
</evidence>
<feature type="transmembrane region" description="Helical" evidence="20">
    <location>
        <begin position="691"/>
        <end position="714"/>
    </location>
</feature>
<dbReference type="Pfam" id="PF01094">
    <property type="entry name" value="ANF_receptor"/>
    <property type="match status" value="1"/>
</dbReference>
<evidence type="ECO:0000256" key="13">
    <source>
        <dbReference type="ARBA" id="ARBA00023180"/>
    </source>
</evidence>